<keyword evidence="4" id="KW-1185">Reference proteome</keyword>
<comment type="caution">
    <text evidence="3">The sequence shown here is derived from an EMBL/GenBank/DDBJ whole genome shotgun (WGS) entry which is preliminary data.</text>
</comment>
<feature type="compositionally biased region" description="Gly residues" evidence="1">
    <location>
        <begin position="21"/>
        <end position="30"/>
    </location>
</feature>
<evidence type="ECO:0000256" key="2">
    <source>
        <dbReference type="SAM" id="Phobius"/>
    </source>
</evidence>
<feature type="region of interest" description="Disordered" evidence="1">
    <location>
        <begin position="1"/>
        <end position="88"/>
    </location>
</feature>
<feature type="compositionally biased region" description="Basic and acidic residues" evidence="1">
    <location>
        <begin position="309"/>
        <end position="327"/>
    </location>
</feature>
<keyword evidence="2" id="KW-0812">Transmembrane</keyword>
<evidence type="ECO:0000313" key="3">
    <source>
        <dbReference type="EMBL" id="MBB4884266.1"/>
    </source>
</evidence>
<gene>
    <name evidence="3" type="ORF">FHS38_000275</name>
</gene>
<feature type="compositionally biased region" description="Low complexity" evidence="1">
    <location>
        <begin position="284"/>
        <end position="303"/>
    </location>
</feature>
<feature type="region of interest" description="Disordered" evidence="1">
    <location>
        <begin position="280"/>
        <end position="327"/>
    </location>
</feature>
<feature type="transmembrane region" description="Helical" evidence="2">
    <location>
        <begin position="94"/>
        <end position="116"/>
    </location>
</feature>
<feature type="compositionally biased region" description="Low complexity" evidence="1">
    <location>
        <begin position="41"/>
        <end position="77"/>
    </location>
</feature>
<name>A0A7W7L736_STRNE</name>
<evidence type="ECO:0000313" key="4">
    <source>
        <dbReference type="Proteomes" id="UP000556436"/>
    </source>
</evidence>
<reference evidence="3 4" key="1">
    <citation type="submission" date="2020-08" db="EMBL/GenBank/DDBJ databases">
        <title>Genomic Encyclopedia of Type Strains, Phase III (KMG-III): the genomes of soil and plant-associated and newly described type strains.</title>
        <authorList>
            <person name="Whitman W."/>
        </authorList>
    </citation>
    <scope>NUCLEOTIDE SEQUENCE [LARGE SCALE GENOMIC DNA]</scope>
    <source>
        <strain evidence="3 4">CECT 3265</strain>
    </source>
</reference>
<dbReference type="RefSeq" id="WP_184729795.1">
    <property type="nucleotide sequence ID" value="NZ_BMRW01000001.1"/>
</dbReference>
<feature type="compositionally biased region" description="Low complexity" evidence="1">
    <location>
        <begin position="1"/>
        <end position="13"/>
    </location>
</feature>
<sequence>MSYPQPGPYGQQPPQQPNPYGQGGAAGQPGYGYPQQPPAAPYGQQPPYGQPQAPYGAPQQPGPYGQQPPYGQPGVPGQYPPPVPPQGGGKGKTIGIVIGALVVVGAIVGGAVFFLGGSGGSGSDGKVAPYEIVLPQTLLDGKYTKESIGSAKEKESLANDKDAKAMGILNGTGVRALYTSPEKQKLKVTAVYGDVADPEKSVDAMLAKINENQQKATERFKAKVETVTETTEFHPGGFDGAVMKCKAQKATLTFGTMSSSSETSFCVWGDSSAVGVVEHSVTQSSGAPTGSAGTTGPTGATGPVMSAKELSEATAKVRTDSRKEIKK</sequence>
<dbReference type="EMBL" id="JACHJG010000001">
    <property type="protein sequence ID" value="MBB4884266.1"/>
    <property type="molecule type" value="Genomic_DNA"/>
</dbReference>
<proteinExistence type="predicted"/>
<organism evidence="3 4">
    <name type="scientific">Streptomyces netropsis</name>
    <name type="common">Streptoverticillium netropsis</name>
    <dbReference type="NCBI Taxonomy" id="55404"/>
    <lineage>
        <taxon>Bacteria</taxon>
        <taxon>Bacillati</taxon>
        <taxon>Actinomycetota</taxon>
        <taxon>Actinomycetes</taxon>
        <taxon>Kitasatosporales</taxon>
        <taxon>Streptomycetaceae</taxon>
        <taxon>Streptomyces</taxon>
    </lineage>
</organism>
<keyword evidence="2" id="KW-1133">Transmembrane helix</keyword>
<keyword evidence="2" id="KW-0472">Membrane</keyword>
<accession>A0A7W7L736</accession>
<dbReference type="Proteomes" id="UP000556436">
    <property type="component" value="Unassembled WGS sequence"/>
</dbReference>
<evidence type="ECO:0000256" key="1">
    <source>
        <dbReference type="SAM" id="MobiDB-lite"/>
    </source>
</evidence>
<dbReference type="AlphaFoldDB" id="A0A7W7L736"/>
<protein>
    <submittedName>
        <fullName evidence="3">Uncharacterized protein</fullName>
    </submittedName>
</protein>